<dbReference type="Proteomes" id="UP001231649">
    <property type="component" value="Chromosome 3"/>
</dbReference>
<evidence type="ECO:0000313" key="2">
    <source>
        <dbReference type="Proteomes" id="UP001231649"/>
    </source>
</evidence>
<gene>
    <name evidence="1" type="ORF">PYW08_011730</name>
</gene>
<name>A0ACC2QMU8_9NEOP</name>
<proteinExistence type="predicted"/>
<sequence>MFKFTCFVFYITYAVCTQAESDSSESNELFDKFMPECMDEFNVKEEDFDGVVKSGDVTKIDPCYWGCYYTRMGLLNDKGQYDLNSFQTTMKKIMKDDEDYSSLEKIARKCESVKDEAVSDGEAGCKRGALLAACFLKNKGDII</sequence>
<accession>A0ACC2QMU8</accession>
<reference evidence="1" key="1">
    <citation type="submission" date="2023-03" db="EMBL/GenBank/DDBJ databases">
        <title>Chromosome-level genomes of two armyworms, Mythimna separata and Mythimna loreyi, provide insights into the biosynthesis and reception of sex pheromones.</title>
        <authorList>
            <person name="Zhao H."/>
        </authorList>
    </citation>
    <scope>NUCLEOTIDE SEQUENCE</scope>
    <source>
        <strain evidence="1">BeijingLab</strain>
    </source>
</reference>
<protein>
    <submittedName>
        <fullName evidence="1">Uncharacterized protein</fullName>
    </submittedName>
</protein>
<dbReference type="EMBL" id="CM056779">
    <property type="protein sequence ID" value="KAJ8719555.1"/>
    <property type="molecule type" value="Genomic_DNA"/>
</dbReference>
<evidence type="ECO:0000313" key="1">
    <source>
        <dbReference type="EMBL" id="KAJ8719555.1"/>
    </source>
</evidence>
<comment type="caution">
    <text evidence="1">The sequence shown here is derived from an EMBL/GenBank/DDBJ whole genome shotgun (WGS) entry which is preliminary data.</text>
</comment>
<organism evidence="1 2">
    <name type="scientific">Mythimna loreyi</name>
    <dbReference type="NCBI Taxonomy" id="667449"/>
    <lineage>
        <taxon>Eukaryota</taxon>
        <taxon>Metazoa</taxon>
        <taxon>Ecdysozoa</taxon>
        <taxon>Arthropoda</taxon>
        <taxon>Hexapoda</taxon>
        <taxon>Insecta</taxon>
        <taxon>Pterygota</taxon>
        <taxon>Neoptera</taxon>
        <taxon>Endopterygota</taxon>
        <taxon>Lepidoptera</taxon>
        <taxon>Glossata</taxon>
        <taxon>Ditrysia</taxon>
        <taxon>Noctuoidea</taxon>
        <taxon>Noctuidae</taxon>
        <taxon>Noctuinae</taxon>
        <taxon>Hadenini</taxon>
        <taxon>Mythimna</taxon>
    </lineage>
</organism>
<keyword evidence="2" id="KW-1185">Reference proteome</keyword>